<dbReference type="GO" id="GO:0055085">
    <property type="term" value="P:transmembrane transport"/>
    <property type="evidence" value="ECO:0007669"/>
    <property type="project" value="InterPro"/>
</dbReference>
<protein>
    <submittedName>
        <fullName evidence="9">Putative multiple-sugar transport system permease YteP</fullName>
    </submittedName>
</protein>
<feature type="transmembrane region" description="Helical" evidence="7">
    <location>
        <begin position="134"/>
        <end position="161"/>
    </location>
</feature>
<gene>
    <name evidence="9" type="primary">yteP_7</name>
    <name evidence="9" type="ORF">CLHUN_20980</name>
</gene>
<feature type="transmembrane region" description="Helical" evidence="7">
    <location>
        <begin position="92"/>
        <end position="113"/>
    </location>
</feature>
<feature type="transmembrane region" description="Helical" evidence="7">
    <location>
        <begin position="227"/>
        <end position="250"/>
    </location>
</feature>
<evidence type="ECO:0000313" key="10">
    <source>
        <dbReference type="Proteomes" id="UP000191554"/>
    </source>
</evidence>
<keyword evidence="5 7" id="KW-1133">Transmembrane helix</keyword>
<evidence type="ECO:0000313" key="9">
    <source>
        <dbReference type="EMBL" id="OPX44073.1"/>
    </source>
</evidence>
<keyword evidence="6 7" id="KW-0472">Membrane</keyword>
<evidence type="ECO:0000256" key="5">
    <source>
        <dbReference type="ARBA" id="ARBA00022989"/>
    </source>
</evidence>
<dbReference type="Gene3D" id="1.10.3720.10">
    <property type="entry name" value="MetI-like"/>
    <property type="match status" value="1"/>
</dbReference>
<dbReference type="InterPro" id="IPR050809">
    <property type="entry name" value="UgpAE/MalFG_permease"/>
</dbReference>
<dbReference type="STRING" id="48256.CLHUN_20980"/>
<dbReference type="GO" id="GO:0005886">
    <property type="term" value="C:plasma membrane"/>
    <property type="evidence" value="ECO:0007669"/>
    <property type="project" value="UniProtKB-SubCell"/>
</dbReference>
<sequence length="320" mass="35901">MRAKTLALPRDRRSVWGTIISQRELIIMSVPLLLYKILFSYVPITGWTMAFQNFRPAIRSTWDQQWVGFDNFVKLFTGINGERFIRDIRNTLAQSFLTLIIGYVCSILLALLLNEVKNTGFKRIVQNITYMPHFLSWIIVAGLVSTALSFPSSGGIVNILLMKLHIVSEPVQFLSNPNYFWGVVAGSHLWKELGWNTIIYLAAMTAIDPALYEAADIDGANRYHKMWNITLPSIKATIVILLIMSIGWILEAGFEIQYFLGNGLVVEKAETIDIFVLKYGIQMGNYSLATVAGIFKTGVSIILIAGANFIAGRLGEEKLI</sequence>
<dbReference type="EMBL" id="MZGX01000012">
    <property type="protein sequence ID" value="OPX44073.1"/>
    <property type="molecule type" value="Genomic_DNA"/>
</dbReference>
<keyword evidence="3" id="KW-1003">Cell membrane</keyword>
<organism evidence="9 10">
    <name type="scientific">Ruminiclostridium hungatei</name>
    <name type="common">Clostridium hungatei</name>
    <dbReference type="NCBI Taxonomy" id="48256"/>
    <lineage>
        <taxon>Bacteria</taxon>
        <taxon>Bacillati</taxon>
        <taxon>Bacillota</taxon>
        <taxon>Clostridia</taxon>
        <taxon>Eubacteriales</taxon>
        <taxon>Oscillospiraceae</taxon>
        <taxon>Ruminiclostridium</taxon>
    </lineage>
</organism>
<dbReference type="CDD" id="cd06261">
    <property type="entry name" value="TM_PBP2"/>
    <property type="match status" value="1"/>
</dbReference>
<comment type="similarity">
    <text evidence="7">Belongs to the binding-protein-dependent transport system permease family.</text>
</comment>
<evidence type="ECO:0000259" key="8">
    <source>
        <dbReference type="PROSITE" id="PS50928"/>
    </source>
</evidence>
<keyword evidence="2 7" id="KW-0813">Transport</keyword>
<dbReference type="OrthoDB" id="384651at2"/>
<reference evidence="9 10" key="1">
    <citation type="submission" date="2017-03" db="EMBL/GenBank/DDBJ databases">
        <title>Genome sequence of Clostridium hungatei DSM 14427.</title>
        <authorList>
            <person name="Poehlein A."/>
            <person name="Daniel R."/>
        </authorList>
    </citation>
    <scope>NUCLEOTIDE SEQUENCE [LARGE SCALE GENOMIC DNA]</scope>
    <source>
        <strain evidence="9 10">DSM 14427</strain>
    </source>
</reference>
<dbReference type="AlphaFoldDB" id="A0A1V4SJW0"/>
<feature type="transmembrane region" description="Helical" evidence="7">
    <location>
        <begin position="197"/>
        <end position="215"/>
    </location>
</feature>
<evidence type="ECO:0000256" key="4">
    <source>
        <dbReference type="ARBA" id="ARBA00022692"/>
    </source>
</evidence>
<dbReference type="InterPro" id="IPR000515">
    <property type="entry name" value="MetI-like"/>
</dbReference>
<dbReference type="SUPFAM" id="SSF161098">
    <property type="entry name" value="MetI-like"/>
    <property type="match status" value="1"/>
</dbReference>
<dbReference type="RefSeq" id="WP_080064533.1">
    <property type="nucleotide sequence ID" value="NZ_MZGX01000012.1"/>
</dbReference>
<dbReference type="Pfam" id="PF00528">
    <property type="entry name" value="BPD_transp_1"/>
    <property type="match status" value="1"/>
</dbReference>
<feature type="transmembrane region" description="Helical" evidence="7">
    <location>
        <begin position="286"/>
        <end position="311"/>
    </location>
</feature>
<evidence type="ECO:0000256" key="1">
    <source>
        <dbReference type="ARBA" id="ARBA00004651"/>
    </source>
</evidence>
<name>A0A1V4SJW0_RUMHU</name>
<keyword evidence="4 7" id="KW-0812">Transmembrane</keyword>
<dbReference type="Proteomes" id="UP000191554">
    <property type="component" value="Unassembled WGS sequence"/>
</dbReference>
<accession>A0A1V4SJW0</accession>
<evidence type="ECO:0000256" key="3">
    <source>
        <dbReference type="ARBA" id="ARBA00022475"/>
    </source>
</evidence>
<dbReference type="PANTHER" id="PTHR43227:SF11">
    <property type="entry name" value="BLL4140 PROTEIN"/>
    <property type="match status" value="1"/>
</dbReference>
<evidence type="ECO:0000256" key="2">
    <source>
        <dbReference type="ARBA" id="ARBA00022448"/>
    </source>
</evidence>
<dbReference type="PROSITE" id="PS50928">
    <property type="entry name" value="ABC_TM1"/>
    <property type="match status" value="1"/>
</dbReference>
<evidence type="ECO:0000256" key="7">
    <source>
        <dbReference type="RuleBase" id="RU363032"/>
    </source>
</evidence>
<keyword evidence="10" id="KW-1185">Reference proteome</keyword>
<feature type="transmembrane region" description="Helical" evidence="7">
    <location>
        <begin position="25"/>
        <end position="44"/>
    </location>
</feature>
<proteinExistence type="inferred from homology"/>
<feature type="domain" description="ABC transmembrane type-1" evidence="8">
    <location>
        <begin position="88"/>
        <end position="307"/>
    </location>
</feature>
<comment type="subcellular location">
    <subcellularLocation>
        <location evidence="1 7">Cell membrane</location>
        <topology evidence="1 7">Multi-pass membrane protein</topology>
    </subcellularLocation>
</comment>
<dbReference type="PANTHER" id="PTHR43227">
    <property type="entry name" value="BLL4140 PROTEIN"/>
    <property type="match status" value="1"/>
</dbReference>
<evidence type="ECO:0000256" key="6">
    <source>
        <dbReference type="ARBA" id="ARBA00023136"/>
    </source>
</evidence>
<dbReference type="InterPro" id="IPR035906">
    <property type="entry name" value="MetI-like_sf"/>
</dbReference>
<comment type="caution">
    <text evidence="9">The sequence shown here is derived from an EMBL/GenBank/DDBJ whole genome shotgun (WGS) entry which is preliminary data.</text>
</comment>
<keyword evidence="9" id="KW-0762">Sugar transport</keyword>